<comment type="caution">
    <text evidence="7">The sequence shown here is derived from an EMBL/GenBank/DDBJ whole genome shotgun (WGS) entry which is preliminary data.</text>
</comment>
<evidence type="ECO:0000256" key="6">
    <source>
        <dbReference type="ARBA" id="ARBA00023453"/>
    </source>
</evidence>
<accession>A0A813M363</accession>
<evidence type="ECO:0000256" key="1">
    <source>
        <dbReference type="ARBA" id="ARBA00012880"/>
    </source>
</evidence>
<dbReference type="Gene3D" id="3.40.50.150">
    <property type="entry name" value="Vaccinia Virus protein VP39"/>
    <property type="match status" value="1"/>
</dbReference>
<dbReference type="InterPro" id="IPR029063">
    <property type="entry name" value="SAM-dependent_MTases_sf"/>
</dbReference>
<organism evidence="7 8">
    <name type="scientific">Polarella glacialis</name>
    <name type="common">Dinoflagellate</name>
    <dbReference type="NCBI Taxonomy" id="89957"/>
    <lineage>
        <taxon>Eukaryota</taxon>
        <taxon>Sar</taxon>
        <taxon>Alveolata</taxon>
        <taxon>Dinophyceae</taxon>
        <taxon>Suessiales</taxon>
        <taxon>Suessiaceae</taxon>
        <taxon>Polarella</taxon>
    </lineage>
</organism>
<name>A0A813M363_POLGL</name>
<dbReference type="EC" id="2.1.1.6" evidence="1"/>
<dbReference type="EMBL" id="CAJNNW010037495">
    <property type="protein sequence ID" value="CAE8742321.1"/>
    <property type="molecule type" value="Genomic_DNA"/>
</dbReference>
<evidence type="ECO:0000313" key="8">
    <source>
        <dbReference type="Proteomes" id="UP000626109"/>
    </source>
</evidence>
<evidence type="ECO:0000256" key="4">
    <source>
        <dbReference type="ARBA" id="ARBA00022691"/>
    </source>
</evidence>
<keyword evidence="5" id="KW-0128">Catecholamine metabolism</keyword>
<feature type="non-terminal residue" evidence="7">
    <location>
        <position position="1"/>
    </location>
</feature>
<keyword evidence="4" id="KW-0949">S-adenosyl-L-methionine</keyword>
<keyword evidence="2" id="KW-0489">Methyltransferase</keyword>
<dbReference type="GO" id="GO:0006584">
    <property type="term" value="P:catecholamine metabolic process"/>
    <property type="evidence" value="ECO:0007669"/>
    <property type="project" value="UniProtKB-KW"/>
</dbReference>
<evidence type="ECO:0000313" key="7">
    <source>
        <dbReference type="EMBL" id="CAE8742321.1"/>
    </source>
</evidence>
<dbReference type="PANTHER" id="PTHR43836:SF2">
    <property type="entry name" value="CATECHOL O-METHYLTRANSFERASE 1-RELATED"/>
    <property type="match status" value="1"/>
</dbReference>
<evidence type="ECO:0000256" key="3">
    <source>
        <dbReference type="ARBA" id="ARBA00022679"/>
    </source>
</evidence>
<keyword evidence="3" id="KW-0808">Transferase</keyword>
<dbReference type="PROSITE" id="PS51682">
    <property type="entry name" value="SAM_OMT_I"/>
    <property type="match status" value="1"/>
</dbReference>
<protein>
    <recommendedName>
        <fullName evidence="1">catechol O-methyltransferase</fullName>
        <ecNumber evidence="1">2.1.1.6</ecNumber>
    </recommendedName>
</protein>
<dbReference type="GO" id="GO:0032259">
    <property type="term" value="P:methylation"/>
    <property type="evidence" value="ECO:0007669"/>
    <property type="project" value="UniProtKB-KW"/>
</dbReference>
<sequence>DPLFAAIATKIVEHAGLSHKVKILMGTVEAKADRISDYLLGVQNTTSGLPSKQVDFILCDHSKSMFVPDLKLLESFGVVGPGTMVVGDTTVYPGDQAADVSDLLTYFATNPNYRVQSHQGTQQTFGITVSEWVHLP</sequence>
<evidence type="ECO:0000256" key="2">
    <source>
        <dbReference type="ARBA" id="ARBA00022603"/>
    </source>
</evidence>
<proteinExistence type="inferred from homology"/>
<evidence type="ECO:0000256" key="5">
    <source>
        <dbReference type="ARBA" id="ARBA00022939"/>
    </source>
</evidence>
<dbReference type="PANTHER" id="PTHR43836">
    <property type="entry name" value="CATECHOL O-METHYLTRANSFERASE 1-RELATED"/>
    <property type="match status" value="1"/>
</dbReference>
<dbReference type="InterPro" id="IPR002935">
    <property type="entry name" value="SAM_O-MeTrfase"/>
</dbReference>
<comment type="similarity">
    <text evidence="6">Belongs to the class I-like SAM-binding methyltransferase superfamily. Cation-dependent O-methyltransferase family.</text>
</comment>
<dbReference type="AlphaFoldDB" id="A0A813M363"/>
<gene>
    <name evidence="7" type="ORF">PGLA2088_LOCUS50918</name>
</gene>
<reference evidence="7" key="1">
    <citation type="submission" date="2021-02" db="EMBL/GenBank/DDBJ databases">
        <authorList>
            <person name="Dougan E. K."/>
            <person name="Rhodes N."/>
            <person name="Thang M."/>
            <person name="Chan C."/>
        </authorList>
    </citation>
    <scope>NUCLEOTIDE SEQUENCE</scope>
</reference>
<dbReference type="Proteomes" id="UP000626109">
    <property type="component" value="Unassembled WGS sequence"/>
</dbReference>
<dbReference type="GO" id="GO:0016206">
    <property type="term" value="F:catechol O-methyltransferase activity"/>
    <property type="evidence" value="ECO:0007669"/>
    <property type="project" value="UniProtKB-EC"/>
</dbReference>
<dbReference type="SUPFAM" id="SSF53335">
    <property type="entry name" value="S-adenosyl-L-methionine-dependent methyltransferases"/>
    <property type="match status" value="1"/>
</dbReference>